<dbReference type="AlphaFoldDB" id="A0A089P0I7"/>
<organism evidence="1 2">
    <name type="scientific">Methylobacterium oryzae CBMB20</name>
    <dbReference type="NCBI Taxonomy" id="693986"/>
    <lineage>
        <taxon>Bacteria</taxon>
        <taxon>Pseudomonadati</taxon>
        <taxon>Pseudomonadota</taxon>
        <taxon>Alphaproteobacteria</taxon>
        <taxon>Hyphomicrobiales</taxon>
        <taxon>Methylobacteriaceae</taxon>
        <taxon>Methylobacterium</taxon>
    </lineage>
</organism>
<accession>A0A089P0I7</accession>
<sequence length="43" mass="4294">MGHGGCLGPAFLSKRRGKLAIQGQDVGTDAGGFGLHDGLIDIG</sequence>
<protein>
    <submittedName>
        <fullName evidence="1">Protein of unassigned function</fullName>
    </submittedName>
</protein>
<evidence type="ECO:0000313" key="1">
    <source>
        <dbReference type="EMBL" id="AIQ91558.1"/>
    </source>
</evidence>
<dbReference type="STRING" id="693986.MOC_3803"/>
<keyword evidence="2" id="KW-1185">Reference proteome</keyword>
<evidence type="ECO:0000313" key="2">
    <source>
        <dbReference type="Proteomes" id="UP000029492"/>
    </source>
</evidence>
<gene>
    <name evidence="1" type="ORF">MOC_3803</name>
</gene>
<dbReference type="HOGENOM" id="CLU_3235937_0_0_5"/>
<name>A0A089P0I7_9HYPH</name>
<dbReference type="KEGG" id="mor:MOC_3803"/>
<proteinExistence type="predicted"/>
<dbReference type="EMBL" id="CP003811">
    <property type="protein sequence ID" value="AIQ91558.1"/>
    <property type="molecule type" value="Genomic_DNA"/>
</dbReference>
<reference evidence="1 2" key="1">
    <citation type="journal article" date="2014" name="PLoS ONE">
        <title>Genome Information of Methylobacterium oryzae, a Plant-Probiotic Methylotroph in the Phyllosphere.</title>
        <authorList>
            <person name="Kwak M.J."/>
            <person name="Jeong H."/>
            <person name="Madhaiyan M."/>
            <person name="Lee Y."/>
            <person name="Sa T.M."/>
            <person name="Oh T.K."/>
            <person name="Kim J.F."/>
        </authorList>
    </citation>
    <scope>NUCLEOTIDE SEQUENCE [LARGE SCALE GENOMIC DNA]</scope>
    <source>
        <strain evidence="1 2">CBMB20</strain>
    </source>
</reference>
<dbReference type="Proteomes" id="UP000029492">
    <property type="component" value="Chromosome"/>
</dbReference>